<comment type="caution">
    <text evidence="1">The sequence shown here is derived from an EMBL/GenBank/DDBJ whole genome shotgun (WGS) entry which is preliminary data.</text>
</comment>
<sequence>MLTGGHNECNFDVNAGSAMTCGGKREQSSFVLTLHADTICLLCLNARNALSAQNAVILNAKTIDYGRTIVGLSVLAFRCSS</sequence>
<dbReference type="AlphaFoldDB" id="A0A5N6MPZ8"/>
<name>A0A5N6MPZ8_9ASTR</name>
<evidence type="ECO:0000313" key="2">
    <source>
        <dbReference type="Proteomes" id="UP000326396"/>
    </source>
</evidence>
<reference evidence="1 2" key="1">
    <citation type="submission" date="2019-05" db="EMBL/GenBank/DDBJ databases">
        <title>Mikania micrantha, genome provides insights into the molecular mechanism of rapid growth.</title>
        <authorList>
            <person name="Liu B."/>
        </authorList>
    </citation>
    <scope>NUCLEOTIDE SEQUENCE [LARGE SCALE GENOMIC DNA]</scope>
    <source>
        <strain evidence="1">NLD-2019</strain>
        <tissue evidence="1">Leaf</tissue>
    </source>
</reference>
<keyword evidence="2" id="KW-1185">Reference proteome</keyword>
<dbReference type="Proteomes" id="UP000326396">
    <property type="component" value="Linkage Group LG5"/>
</dbReference>
<dbReference type="EMBL" id="SZYD01000015">
    <property type="protein sequence ID" value="KAD3642099.1"/>
    <property type="molecule type" value="Genomic_DNA"/>
</dbReference>
<protein>
    <submittedName>
        <fullName evidence="1">Uncharacterized protein</fullName>
    </submittedName>
</protein>
<proteinExistence type="predicted"/>
<evidence type="ECO:0000313" key="1">
    <source>
        <dbReference type="EMBL" id="KAD3642099.1"/>
    </source>
</evidence>
<accession>A0A5N6MPZ8</accession>
<organism evidence="1 2">
    <name type="scientific">Mikania micrantha</name>
    <name type="common">bitter vine</name>
    <dbReference type="NCBI Taxonomy" id="192012"/>
    <lineage>
        <taxon>Eukaryota</taxon>
        <taxon>Viridiplantae</taxon>
        <taxon>Streptophyta</taxon>
        <taxon>Embryophyta</taxon>
        <taxon>Tracheophyta</taxon>
        <taxon>Spermatophyta</taxon>
        <taxon>Magnoliopsida</taxon>
        <taxon>eudicotyledons</taxon>
        <taxon>Gunneridae</taxon>
        <taxon>Pentapetalae</taxon>
        <taxon>asterids</taxon>
        <taxon>campanulids</taxon>
        <taxon>Asterales</taxon>
        <taxon>Asteraceae</taxon>
        <taxon>Asteroideae</taxon>
        <taxon>Heliantheae alliance</taxon>
        <taxon>Eupatorieae</taxon>
        <taxon>Mikania</taxon>
    </lineage>
</organism>
<gene>
    <name evidence="1" type="ORF">E3N88_31323</name>
</gene>